<gene>
    <name evidence="1" type="ORF">CEXT_309121</name>
</gene>
<comment type="caution">
    <text evidence="1">The sequence shown here is derived from an EMBL/GenBank/DDBJ whole genome shotgun (WGS) entry which is preliminary data.</text>
</comment>
<evidence type="ECO:0000313" key="2">
    <source>
        <dbReference type="Proteomes" id="UP001054945"/>
    </source>
</evidence>
<name>A0AAV4Q2Y5_CAEEX</name>
<accession>A0AAV4Q2Y5</accession>
<proteinExistence type="predicted"/>
<keyword evidence="2" id="KW-1185">Reference proteome</keyword>
<sequence length="81" mass="9582">MSGKSKGCIIQCRNLKVQLGRLYMITVVLYQAAHLRGIRRHDNESRFEFWLPIFPSANQIIQYLYTEVSEPIFRLLTPWLL</sequence>
<dbReference type="EMBL" id="BPLR01005622">
    <property type="protein sequence ID" value="GIY03795.1"/>
    <property type="molecule type" value="Genomic_DNA"/>
</dbReference>
<reference evidence="1 2" key="1">
    <citation type="submission" date="2021-06" db="EMBL/GenBank/DDBJ databases">
        <title>Caerostris extrusa draft genome.</title>
        <authorList>
            <person name="Kono N."/>
            <person name="Arakawa K."/>
        </authorList>
    </citation>
    <scope>NUCLEOTIDE SEQUENCE [LARGE SCALE GENOMIC DNA]</scope>
</reference>
<evidence type="ECO:0000313" key="1">
    <source>
        <dbReference type="EMBL" id="GIY03795.1"/>
    </source>
</evidence>
<dbReference type="Proteomes" id="UP001054945">
    <property type="component" value="Unassembled WGS sequence"/>
</dbReference>
<dbReference type="AlphaFoldDB" id="A0AAV4Q2Y5"/>
<protein>
    <submittedName>
        <fullName evidence="1">Uncharacterized protein</fullName>
    </submittedName>
</protein>
<organism evidence="1 2">
    <name type="scientific">Caerostris extrusa</name>
    <name type="common">Bark spider</name>
    <name type="synonym">Caerostris bankana</name>
    <dbReference type="NCBI Taxonomy" id="172846"/>
    <lineage>
        <taxon>Eukaryota</taxon>
        <taxon>Metazoa</taxon>
        <taxon>Ecdysozoa</taxon>
        <taxon>Arthropoda</taxon>
        <taxon>Chelicerata</taxon>
        <taxon>Arachnida</taxon>
        <taxon>Araneae</taxon>
        <taxon>Araneomorphae</taxon>
        <taxon>Entelegynae</taxon>
        <taxon>Araneoidea</taxon>
        <taxon>Araneidae</taxon>
        <taxon>Caerostris</taxon>
    </lineage>
</organism>